<dbReference type="RefSeq" id="WP_128465719.1">
    <property type="nucleotide sequence ID" value="NZ_CP035108.1"/>
</dbReference>
<evidence type="ECO:0000256" key="2">
    <source>
        <dbReference type="HAMAP-Rule" id="MF_02117"/>
    </source>
</evidence>
<evidence type="ECO:0000256" key="1">
    <source>
        <dbReference type="ARBA" id="ARBA00023231"/>
    </source>
</evidence>
<comment type="similarity">
    <text evidence="2">Belongs to the CowN family.</text>
</comment>
<dbReference type="Proteomes" id="UP000287502">
    <property type="component" value="Chromosome"/>
</dbReference>
<dbReference type="Pfam" id="PF20543">
    <property type="entry name" value="CowN"/>
    <property type="match status" value="1"/>
</dbReference>
<evidence type="ECO:0000313" key="4">
    <source>
        <dbReference type="Proteomes" id="UP000287502"/>
    </source>
</evidence>
<organism evidence="3 4">
    <name type="scientific">Geovibrio thiophilus</name>
    <dbReference type="NCBI Taxonomy" id="139438"/>
    <lineage>
        <taxon>Bacteria</taxon>
        <taxon>Pseudomonadati</taxon>
        <taxon>Deferribacterota</taxon>
        <taxon>Deferribacteres</taxon>
        <taxon>Deferribacterales</taxon>
        <taxon>Geovibrionaceae</taxon>
        <taxon>Geovibrio</taxon>
    </lineage>
</organism>
<gene>
    <name evidence="2 3" type="primary">cowN</name>
    <name evidence="3" type="ORF">EP073_03155</name>
</gene>
<dbReference type="OrthoDB" id="7689335at2"/>
<accession>A0A410JW60</accession>
<reference evidence="3 4" key="1">
    <citation type="submission" date="2019-01" db="EMBL/GenBank/DDBJ databases">
        <title>Geovibrio thiophilus DSM 11263, complete genome.</title>
        <authorList>
            <person name="Spring S."/>
            <person name="Bunk B."/>
            <person name="Sproer C."/>
        </authorList>
    </citation>
    <scope>NUCLEOTIDE SEQUENCE [LARGE SCALE GENOMIC DNA]</scope>
    <source>
        <strain evidence="3 4">DSM 11263</strain>
    </source>
</reference>
<keyword evidence="4" id="KW-1185">Reference proteome</keyword>
<dbReference type="EMBL" id="CP035108">
    <property type="protein sequence ID" value="QAR32432.1"/>
    <property type="molecule type" value="Genomic_DNA"/>
</dbReference>
<name>A0A410JW60_9BACT</name>
<keyword evidence="1 2" id="KW-0535">Nitrogen fixation</keyword>
<dbReference type="AlphaFoldDB" id="A0A410JW60"/>
<protein>
    <recommendedName>
        <fullName evidence="2">N(2)-fixation sustaining protein CowN</fullName>
    </recommendedName>
    <alternativeName>
        <fullName evidence="2">CO weal-nitrogenase</fullName>
    </alternativeName>
</protein>
<proteinExistence type="inferred from homology"/>
<dbReference type="HAMAP" id="MF_02117">
    <property type="entry name" value="CowN"/>
    <property type="match status" value="1"/>
</dbReference>
<evidence type="ECO:0000313" key="3">
    <source>
        <dbReference type="EMBL" id="QAR32432.1"/>
    </source>
</evidence>
<sequence length="106" mass="12255">MCDCKKNINVDESYTSFKNINCFDNACAVVDNLLRVLKETDTGNAFWDKFISLIPEAYYARDPKLDSREVLLYIVCKNAPFIMDFFEEADDEEAIHAMTKCEQECC</sequence>
<dbReference type="NCBIfam" id="NF033689">
    <property type="entry name" value="N2Fix_CO_CowN"/>
    <property type="match status" value="1"/>
</dbReference>
<dbReference type="GO" id="GO:0009399">
    <property type="term" value="P:nitrogen fixation"/>
    <property type="evidence" value="ECO:0007669"/>
    <property type="project" value="UniProtKB-UniRule"/>
</dbReference>
<dbReference type="KEGG" id="gtl:EP073_03155"/>
<dbReference type="InterPro" id="IPR024899">
    <property type="entry name" value="CowN"/>
</dbReference>
<comment type="function">
    <text evidence="2">Is required to sustain N(2)-dependent growth in the presence of low levels of carbon monoxide (CO). Probably acts by protecting the N(2) fixation ability of the nitrogenase complex, which is inactivated in the presence of CO.</text>
</comment>